<dbReference type="STRING" id="1423807.FD16_GL001210"/>
<dbReference type="EMBL" id="AZGF01000028">
    <property type="protein sequence ID" value="KRM10507.1"/>
    <property type="molecule type" value="Genomic_DNA"/>
</dbReference>
<sequence length="92" mass="10856">MKQYDELVTAVKNYVGETRLNSFDPENVEKTRDFYQMINAAFRYAHATSHQQQTDFADVLRLNQDARYDFVAETMDTINSGMMILKQHQDRE</sequence>
<keyword evidence="2" id="KW-1185">Reference proteome</keyword>
<accession>A0A0R1W318</accession>
<dbReference type="Proteomes" id="UP000051820">
    <property type="component" value="Unassembled WGS sequence"/>
</dbReference>
<name>A0A0R1W318_9LACO</name>
<dbReference type="RefSeq" id="WP_010622626.1">
    <property type="nucleotide sequence ID" value="NZ_AZGF01000028.1"/>
</dbReference>
<gene>
    <name evidence="1" type="ORF">FD16_GL001210</name>
</gene>
<dbReference type="PATRIC" id="fig|1423807.3.peg.1232"/>
<organism evidence="1 2">
    <name type="scientific">Paucilactobacillus suebicus DSM 5007 = KCTC 3549</name>
    <dbReference type="NCBI Taxonomy" id="1423807"/>
    <lineage>
        <taxon>Bacteria</taxon>
        <taxon>Bacillati</taxon>
        <taxon>Bacillota</taxon>
        <taxon>Bacilli</taxon>
        <taxon>Lactobacillales</taxon>
        <taxon>Lactobacillaceae</taxon>
        <taxon>Paucilactobacillus</taxon>
    </lineage>
</organism>
<protein>
    <submittedName>
        <fullName evidence="1">Uncharacterized protein</fullName>
    </submittedName>
</protein>
<proteinExistence type="predicted"/>
<comment type="caution">
    <text evidence="1">The sequence shown here is derived from an EMBL/GenBank/DDBJ whole genome shotgun (WGS) entry which is preliminary data.</text>
</comment>
<evidence type="ECO:0000313" key="2">
    <source>
        <dbReference type="Proteomes" id="UP000051820"/>
    </source>
</evidence>
<evidence type="ECO:0000313" key="1">
    <source>
        <dbReference type="EMBL" id="KRM10507.1"/>
    </source>
</evidence>
<dbReference type="AlphaFoldDB" id="A0A0R1W318"/>
<reference evidence="1 2" key="1">
    <citation type="journal article" date="2015" name="Genome Announc.">
        <title>Expanding the biotechnology potential of lactobacilli through comparative genomics of 213 strains and associated genera.</title>
        <authorList>
            <person name="Sun Z."/>
            <person name="Harris H.M."/>
            <person name="McCann A."/>
            <person name="Guo C."/>
            <person name="Argimon S."/>
            <person name="Zhang W."/>
            <person name="Yang X."/>
            <person name="Jeffery I.B."/>
            <person name="Cooney J.C."/>
            <person name="Kagawa T.F."/>
            <person name="Liu W."/>
            <person name="Song Y."/>
            <person name="Salvetti E."/>
            <person name="Wrobel A."/>
            <person name="Rasinkangas P."/>
            <person name="Parkhill J."/>
            <person name="Rea M.C."/>
            <person name="O'Sullivan O."/>
            <person name="Ritari J."/>
            <person name="Douillard F.P."/>
            <person name="Paul Ross R."/>
            <person name="Yang R."/>
            <person name="Briner A.E."/>
            <person name="Felis G.E."/>
            <person name="de Vos W.M."/>
            <person name="Barrangou R."/>
            <person name="Klaenhammer T.R."/>
            <person name="Caufield P.W."/>
            <person name="Cui Y."/>
            <person name="Zhang H."/>
            <person name="O'Toole P.W."/>
        </authorList>
    </citation>
    <scope>NUCLEOTIDE SEQUENCE [LARGE SCALE GENOMIC DNA]</scope>
    <source>
        <strain evidence="1 2">DSM 5007</strain>
    </source>
</reference>